<accession>A0AAV3QLP1</accession>
<gene>
    <name evidence="1" type="ORF">LIER_39686</name>
</gene>
<protein>
    <submittedName>
        <fullName evidence="1">Uncharacterized protein</fullName>
    </submittedName>
</protein>
<dbReference type="EMBL" id="BAABME010021673">
    <property type="protein sequence ID" value="GAA0163911.1"/>
    <property type="molecule type" value="Genomic_DNA"/>
</dbReference>
<evidence type="ECO:0000313" key="2">
    <source>
        <dbReference type="Proteomes" id="UP001454036"/>
    </source>
</evidence>
<name>A0AAV3QLP1_LITER</name>
<dbReference type="Proteomes" id="UP001454036">
    <property type="component" value="Unassembled WGS sequence"/>
</dbReference>
<keyword evidence="2" id="KW-1185">Reference proteome</keyword>
<reference evidence="1 2" key="1">
    <citation type="submission" date="2024-01" db="EMBL/GenBank/DDBJ databases">
        <title>The complete chloroplast genome sequence of Lithospermum erythrorhizon: insights into the phylogenetic relationship among Boraginaceae species and the maternal lineages of purple gromwells.</title>
        <authorList>
            <person name="Okada T."/>
            <person name="Watanabe K."/>
        </authorList>
    </citation>
    <scope>NUCLEOTIDE SEQUENCE [LARGE SCALE GENOMIC DNA]</scope>
</reference>
<proteinExistence type="predicted"/>
<dbReference type="AlphaFoldDB" id="A0AAV3QLP1"/>
<organism evidence="1 2">
    <name type="scientific">Lithospermum erythrorhizon</name>
    <name type="common">Purple gromwell</name>
    <name type="synonym">Lithospermum officinale var. erythrorhizon</name>
    <dbReference type="NCBI Taxonomy" id="34254"/>
    <lineage>
        <taxon>Eukaryota</taxon>
        <taxon>Viridiplantae</taxon>
        <taxon>Streptophyta</taxon>
        <taxon>Embryophyta</taxon>
        <taxon>Tracheophyta</taxon>
        <taxon>Spermatophyta</taxon>
        <taxon>Magnoliopsida</taxon>
        <taxon>eudicotyledons</taxon>
        <taxon>Gunneridae</taxon>
        <taxon>Pentapetalae</taxon>
        <taxon>asterids</taxon>
        <taxon>lamiids</taxon>
        <taxon>Boraginales</taxon>
        <taxon>Boraginaceae</taxon>
        <taxon>Boraginoideae</taxon>
        <taxon>Lithospermeae</taxon>
        <taxon>Lithospermum</taxon>
    </lineage>
</organism>
<comment type="caution">
    <text evidence="1">The sequence shown here is derived from an EMBL/GenBank/DDBJ whole genome shotgun (WGS) entry which is preliminary data.</text>
</comment>
<evidence type="ECO:0000313" key="1">
    <source>
        <dbReference type="EMBL" id="GAA0163911.1"/>
    </source>
</evidence>
<sequence>MVLQDEHGASFTKAEEIQQLATDFYQALFTSESPLRNLTLYNLNTKKLSPVQRINMDKAFLPLELKNNVFSIKGTKAPGPDGMSGHFF</sequence>